<evidence type="ECO:0000256" key="2">
    <source>
        <dbReference type="ARBA" id="ARBA00022679"/>
    </source>
</evidence>
<keyword evidence="5 6" id="KW-0067">ATP-binding</keyword>
<evidence type="ECO:0000256" key="7">
    <source>
        <dbReference type="SAM" id="MobiDB-lite"/>
    </source>
</evidence>
<dbReference type="PANTHER" id="PTHR43289">
    <property type="entry name" value="MITOGEN-ACTIVATED PROTEIN KINASE KINASE KINASE 20-RELATED"/>
    <property type="match status" value="1"/>
</dbReference>
<dbReference type="SMART" id="SM00220">
    <property type="entry name" value="S_TKc"/>
    <property type="match status" value="1"/>
</dbReference>
<dbReference type="SUPFAM" id="SSF52540">
    <property type="entry name" value="P-loop containing nucleoside triphosphate hydrolases"/>
    <property type="match status" value="1"/>
</dbReference>
<evidence type="ECO:0000256" key="1">
    <source>
        <dbReference type="ARBA" id="ARBA00022527"/>
    </source>
</evidence>
<dbReference type="InterPro" id="IPR016236">
    <property type="entry name" value="Ser/Thr_kinase_PknK_prd"/>
</dbReference>
<dbReference type="CDD" id="cd14014">
    <property type="entry name" value="STKc_PknB_like"/>
    <property type="match status" value="1"/>
</dbReference>
<keyword evidence="4 6" id="KW-0418">Kinase</keyword>
<dbReference type="RefSeq" id="WP_206005808.1">
    <property type="nucleotide sequence ID" value="NZ_CP070619.1"/>
</dbReference>
<dbReference type="InterPro" id="IPR011009">
    <property type="entry name" value="Kinase-like_dom_sf"/>
</dbReference>
<evidence type="ECO:0000256" key="6">
    <source>
        <dbReference type="PIRNR" id="PIRNR000574"/>
    </source>
</evidence>
<dbReference type="GO" id="GO:0016301">
    <property type="term" value="F:kinase activity"/>
    <property type="evidence" value="ECO:0007669"/>
    <property type="project" value="UniProtKB-KW"/>
</dbReference>
<keyword evidence="1 6" id="KW-0723">Serine/threonine-protein kinase</keyword>
<comment type="catalytic activity">
    <reaction evidence="6">
        <text>L-threonyl-[protein] + ATP = O-phospho-L-threonyl-[protein] + ADP + H(+)</text>
        <dbReference type="Rhea" id="RHEA:46608"/>
        <dbReference type="Rhea" id="RHEA-COMP:11060"/>
        <dbReference type="Rhea" id="RHEA-COMP:11605"/>
        <dbReference type="ChEBI" id="CHEBI:15378"/>
        <dbReference type="ChEBI" id="CHEBI:30013"/>
        <dbReference type="ChEBI" id="CHEBI:30616"/>
        <dbReference type="ChEBI" id="CHEBI:61977"/>
        <dbReference type="ChEBI" id="CHEBI:456216"/>
        <dbReference type="EC" id="2.7.11.1"/>
    </reaction>
</comment>
<keyword evidence="10" id="KW-1185">Reference proteome</keyword>
<comment type="catalytic activity">
    <reaction evidence="6">
        <text>L-seryl-[protein] + ATP = O-phospho-L-seryl-[protein] + ADP + H(+)</text>
        <dbReference type="Rhea" id="RHEA:17989"/>
        <dbReference type="Rhea" id="RHEA-COMP:9863"/>
        <dbReference type="Rhea" id="RHEA-COMP:11604"/>
        <dbReference type="ChEBI" id="CHEBI:15378"/>
        <dbReference type="ChEBI" id="CHEBI:29999"/>
        <dbReference type="ChEBI" id="CHEBI:30616"/>
        <dbReference type="ChEBI" id="CHEBI:83421"/>
        <dbReference type="ChEBI" id="CHEBI:456216"/>
        <dbReference type="EC" id="2.7.11.1"/>
    </reaction>
</comment>
<dbReference type="InterPro" id="IPR059106">
    <property type="entry name" value="WHD_MalT"/>
</dbReference>
<dbReference type="InterPro" id="IPR041664">
    <property type="entry name" value="AAA_16"/>
</dbReference>
<dbReference type="Gene3D" id="3.30.200.20">
    <property type="entry name" value="Phosphorylase Kinase, domain 1"/>
    <property type="match status" value="1"/>
</dbReference>
<evidence type="ECO:0000256" key="3">
    <source>
        <dbReference type="ARBA" id="ARBA00022741"/>
    </source>
</evidence>
<dbReference type="Pfam" id="PF00069">
    <property type="entry name" value="Pkinase"/>
    <property type="match status" value="1"/>
</dbReference>
<dbReference type="PROSITE" id="PS00504">
    <property type="entry name" value="FRD_SDH_FAD_BINDING"/>
    <property type="match status" value="1"/>
</dbReference>
<dbReference type="Proteomes" id="UP000662986">
    <property type="component" value="Chromosome"/>
</dbReference>
<evidence type="ECO:0000259" key="8">
    <source>
        <dbReference type="PROSITE" id="PS50011"/>
    </source>
</evidence>
<name>A0A974W296_9NOCA</name>
<dbReference type="PANTHER" id="PTHR43289:SF6">
    <property type="entry name" value="SERINE_THREONINE-PROTEIN KINASE NEKL-3"/>
    <property type="match status" value="1"/>
</dbReference>
<dbReference type="InterPro" id="IPR003952">
    <property type="entry name" value="FRD_SDH_FAD_BS"/>
</dbReference>
<keyword evidence="3 6" id="KW-0547">Nucleotide-binding</keyword>
<dbReference type="Gene3D" id="1.10.510.10">
    <property type="entry name" value="Transferase(Phosphotransferase) domain 1"/>
    <property type="match status" value="1"/>
</dbReference>
<accession>A0A974W296</accession>
<organism evidence="9 10">
    <name type="scientific">Rhodococcus pseudokoreensis</name>
    <dbReference type="NCBI Taxonomy" id="2811421"/>
    <lineage>
        <taxon>Bacteria</taxon>
        <taxon>Bacillati</taxon>
        <taxon>Actinomycetota</taxon>
        <taxon>Actinomycetes</taxon>
        <taxon>Mycobacteriales</taxon>
        <taxon>Nocardiaceae</taxon>
        <taxon>Rhodococcus</taxon>
    </lineage>
</organism>
<evidence type="ECO:0000256" key="5">
    <source>
        <dbReference type="ARBA" id="ARBA00022840"/>
    </source>
</evidence>
<reference evidence="9 10" key="2">
    <citation type="journal article" date="2022" name="Arch. Microbiol.">
        <title>Rhodococcus pseudokoreensis sp. nov. isolated from the rhizosphere of young M26 apple rootstocks.</title>
        <authorList>
            <person name="Kampfer P."/>
            <person name="Glaeser S.P."/>
            <person name="Blom J."/>
            <person name="Wolf J."/>
            <person name="Benning S."/>
            <person name="Schloter M."/>
            <person name="Neumann-Schaal M."/>
        </authorList>
    </citation>
    <scope>NUCLEOTIDE SEQUENCE [LARGE SCALE GENOMIC DNA]</scope>
    <source>
        <strain evidence="9 10">R79</strain>
    </source>
</reference>
<feature type="domain" description="Protein kinase" evidence="8">
    <location>
        <begin position="26"/>
        <end position="283"/>
    </location>
</feature>
<dbReference type="InterPro" id="IPR011990">
    <property type="entry name" value="TPR-like_helical_dom_sf"/>
</dbReference>
<dbReference type="Pfam" id="PF13191">
    <property type="entry name" value="AAA_16"/>
    <property type="match status" value="1"/>
</dbReference>
<comment type="similarity">
    <text evidence="6">Belongs to the protein kinase superfamily.</text>
</comment>
<dbReference type="PIRSF" id="PIRSF000574">
    <property type="entry name" value="Ser/Thr_PK_PknK_prd"/>
    <property type="match status" value="1"/>
</dbReference>
<dbReference type="PROSITE" id="PS00108">
    <property type="entry name" value="PROTEIN_KINASE_ST"/>
    <property type="match status" value="1"/>
</dbReference>
<dbReference type="Gene3D" id="1.25.40.10">
    <property type="entry name" value="Tetratricopeptide repeat domain"/>
    <property type="match status" value="1"/>
</dbReference>
<feature type="region of interest" description="Disordered" evidence="7">
    <location>
        <begin position="327"/>
        <end position="346"/>
    </location>
</feature>
<evidence type="ECO:0000313" key="10">
    <source>
        <dbReference type="Proteomes" id="UP000662986"/>
    </source>
</evidence>
<evidence type="ECO:0000313" key="9">
    <source>
        <dbReference type="EMBL" id="QSE89387.1"/>
    </source>
</evidence>
<protein>
    <recommendedName>
        <fullName evidence="6">Serine/threonine-protein kinase PknK</fullName>
        <ecNumber evidence="6">2.7.11.1</ecNumber>
    </recommendedName>
    <alternativeName>
        <fullName evidence="6">Protein kinase K</fullName>
    </alternativeName>
</protein>
<gene>
    <name evidence="9" type="ORF">JWS13_12530</name>
</gene>
<dbReference type="EMBL" id="CP070619">
    <property type="protein sequence ID" value="QSE89387.1"/>
    <property type="molecule type" value="Genomic_DNA"/>
</dbReference>
<dbReference type="Pfam" id="PF25873">
    <property type="entry name" value="WHD_MalT"/>
    <property type="match status" value="1"/>
</dbReference>
<dbReference type="PROSITE" id="PS50011">
    <property type="entry name" value="PROTEIN_KINASE_DOM"/>
    <property type="match status" value="1"/>
</dbReference>
<dbReference type="InterPro" id="IPR008271">
    <property type="entry name" value="Ser/Thr_kinase_AS"/>
</dbReference>
<sequence>MPDEATESTQRQIDADIVAELSAEGFEDARIAGRGGFGIVYRCRQPSLDRLVAVKVLSPEPDHTDRARFLREQQAMGRLSGHPNIVHVLQGGITYTGRPYIVMLFHRRDSLESWIAKHGRLTVAETLAVGAKLAGALETAHRGGVLHRDIKPANILLTEYGEPQLTDFGIARITGGDDTTQGVVACSPAYTAPELLTGAAASTATDVYGLGATLFTALSGRPAYARRRGEQVFAQLLRIGTEPLPDLRNEGIPDPVCAVIETAMARDSADRITTAIDLGSALQRAGEQIGITVADLPLPLAGDDERPFHPPDEVPTTGLPDYRRGTTLLDTPPPPPSASTKYRPPVTPGATVVRAQLLDRLSRGGRPRLVLIHAPAGFGKSTLAAQRTDALRSEGVATAWLSIDNDDNTLVWFLTHVVEAISVAHPAIGRKLVRELEIHGARLERYVLTSLIDHLHAADQHVALVIDDWHRVTNEDTRSALAFLLEHGCHHLHLIVTSRTRLGLPLSEMSVHNELLEIDSSAMRFDVRESMQLLVDRTGLDLQEPDIIELEQSTDGWAAALQLVSLALRDHPHPRELIDHLSGGNRAIGEYLADNVISNLDPRTLDFVLATSVTEKTCGALACVLTGTRQGQAALEDIEARDLFLRRLDDAGEWFRYHHMFAEFLQRRLERDDPDRVVELQRRAAQWFADRHLLSQAVDHYLRASDDDAAVALVENNAMDLLEQSQMGTLLGLAEKLPTKRTTARPRLPIALAWAHALLHHPREADRYLNVAETLLGNDEGDLTTADMRVEAAFIRATITVFDDKSDGLDEAVEGCVARAETLRPWVLSGAADVASFHAICRFDYGEALRWQKWALPFHQRSSGPFSVIYGYCMAGIAAREQLDLPAAEESFRHAMHLAEEAEDDLGYGSRLTAALLGDLLYEQGLLVEADRLLDRSHTLGAEGGTVDFMFATYGTGARLKELLGQSGAAKARLDEGIRLAQRLNLPRLAARITNERIRSATGWDPSSALDTTNDGWTHCDRDNGLAVMTAELDEDSAIRTALKTHGPDDEVDAICARAHTLVASIDRNARPRAFLHAALLEVETLAAAGRDDDASTALVPLAAQCARLGLIRPILDAGPAVNRLVDRLRTQVPGHAGATTFAGMAEYLAQLATQPT</sequence>
<dbReference type="SUPFAM" id="SSF56112">
    <property type="entry name" value="Protein kinase-like (PK-like)"/>
    <property type="match status" value="1"/>
</dbReference>
<evidence type="ECO:0000256" key="4">
    <source>
        <dbReference type="ARBA" id="ARBA00022777"/>
    </source>
</evidence>
<dbReference type="InterPro" id="IPR000719">
    <property type="entry name" value="Prot_kinase_dom"/>
</dbReference>
<dbReference type="Gene3D" id="3.40.50.300">
    <property type="entry name" value="P-loop containing nucleotide triphosphate hydrolases"/>
    <property type="match status" value="1"/>
</dbReference>
<dbReference type="InterPro" id="IPR027417">
    <property type="entry name" value="P-loop_NTPase"/>
</dbReference>
<keyword evidence="2 6" id="KW-0808">Transferase</keyword>
<reference evidence="9 10" key="1">
    <citation type="journal article" date="2021" name="Microbiol. Resour. Announc.">
        <title>Complete Genome Sequences of Two Rhodococcus sp. Strains with Large and Linear Chromosomes, Isolated from Apple Rhizosphere.</title>
        <authorList>
            <person name="Benning S."/>
            <person name="Brugnone N."/>
            <person name="Siani R."/>
            <person name="Kublik S."/>
            <person name="Schloter M."/>
            <person name="Rad V."/>
        </authorList>
    </citation>
    <scope>NUCLEOTIDE SEQUENCE [LARGE SCALE GENOMIC DNA]</scope>
    <source>
        <strain evidence="9 10">R79</strain>
    </source>
</reference>
<proteinExistence type="inferred from homology"/>
<dbReference type="EC" id="2.7.11.1" evidence="6"/>